<evidence type="ECO:0000256" key="7">
    <source>
        <dbReference type="ARBA" id="ARBA00023136"/>
    </source>
</evidence>
<gene>
    <name evidence="10" type="ORF">DD559_02810</name>
</gene>
<evidence type="ECO:0000256" key="6">
    <source>
        <dbReference type="ARBA" id="ARBA00022989"/>
    </source>
</evidence>
<comment type="function">
    <text evidence="1">May be specifically involved in the processing, transport, and/or maturation of the MADH beta-subunit.</text>
</comment>
<dbReference type="Proteomes" id="UP000245890">
    <property type="component" value="Unassembled WGS sequence"/>
</dbReference>
<evidence type="ECO:0000256" key="4">
    <source>
        <dbReference type="ARBA" id="ARBA00019078"/>
    </source>
</evidence>
<evidence type="ECO:0000313" key="10">
    <source>
        <dbReference type="EMBL" id="PVX28403.1"/>
    </source>
</evidence>
<reference evidence="10 11" key="1">
    <citation type="submission" date="2018-05" db="EMBL/GenBank/DDBJ databases">
        <title>Description of Sphingomonas pokkalii sp nov, isolated from the rhizosphere of saline tolerant pokkali rice and its draft genome analysis.</title>
        <authorList>
            <person name="Menon R."/>
            <person name="Kumari S."/>
            <person name="Rameshkumar N."/>
        </authorList>
    </citation>
    <scope>NUCLEOTIDE SEQUENCE [LARGE SCALE GENOMIC DNA]</scope>
    <source>
        <strain evidence="10 11">L3B27</strain>
    </source>
</reference>
<evidence type="ECO:0000256" key="5">
    <source>
        <dbReference type="ARBA" id="ARBA00022692"/>
    </source>
</evidence>
<name>A0A2U0SAJ4_9SPHN</name>
<comment type="pathway">
    <text evidence="3">One-carbon metabolism; methylamine degradation.</text>
</comment>
<proteinExistence type="predicted"/>
<dbReference type="UniPathway" id="UPA00895"/>
<sequence length="148" mass="15760">MNSQRDSKSWTNRLVALGRYALAVVLLVTALAKLLDNRGFATVIGAYALLPRALLLPTGLAIGLAELGLSLWLFSGRRIAVAALASTAMHLGYFLLLASALARGLALENCGCFGAFWARPLSLVSLGEDLVLIAVSLAIWWGARHRTA</sequence>
<dbReference type="InterPro" id="IPR009908">
    <property type="entry name" value="Methylamine_util_MauE"/>
</dbReference>
<evidence type="ECO:0000256" key="2">
    <source>
        <dbReference type="ARBA" id="ARBA00004141"/>
    </source>
</evidence>
<evidence type="ECO:0000256" key="1">
    <source>
        <dbReference type="ARBA" id="ARBA00003475"/>
    </source>
</evidence>
<dbReference type="EMBL" id="QENQ01000001">
    <property type="protein sequence ID" value="PVX28403.1"/>
    <property type="molecule type" value="Genomic_DNA"/>
</dbReference>
<organism evidence="10 11">
    <name type="scientific">Sphingomonas pokkalii</name>
    <dbReference type="NCBI Taxonomy" id="2175090"/>
    <lineage>
        <taxon>Bacteria</taxon>
        <taxon>Pseudomonadati</taxon>
        <taxon>Pseudomonadota</taxon>
        <taxon>Alphaproteobacteria</taxon>
        <taxon>Sphingomonadales</taxon>
        <taxon>Sphingomonadaceae</taxon>
        <taxon>Sphingomonas</taxon>
    </lineage>
</organism>
<evidence type="ECO:0000259" key="9">
    <source>
        <dbReference type="Pfam" id="PF07291"/>
    </source>
</evidence>
<dbReference type="AlphaFoldDB" id="A0A2U0SAJ4"/>
<dbReference type="GO" id="GO:0016020">
    <property type="term" value="C:membrane"/>
    <property type="evidence" value="ECO:0007669"/>
    <property type="project" value="UniProtKB-SubCell"/>
</dbReference>
<evidence type="ECO:0000313" key="11">
    <source>
        <dbReference type="Proteomes" id="UP000245890"/>
    </source>
</evidence>
<feature type="transmembrane region" description="Helical" evidence="8">
    <location>
        <begin position="121"/>
        <end position="143"/>
    </location>
</feature>
<feature type="domain" description="Methylamine utilisation protein MauE" evidence="9">
    <location>
        <begin position="13"/>
        <end position="141"/>
    </location>
</feature>
<keyword evidence="6 8" id="KW-1133">Transmembrane helix</keyword>
<dbReference type="RefSeq" id="WP_116467853.1">
    <property type="nucleotide sequence ID" value="NZ_QENQ01000001.1"/>
</dbReference>
<feature type="transmembrane region" description="Helical" evidence="8">
    <location>
        <begin position="12"/>
        <end position="34"/>
    </location>
</feature>
<evidence type="ECO:0000256" key="3">
    <source>
        <dbReference type="ARBA" id="ARBA00004856"/>
    </source>
</evidence>
<keyword evidence="5 8" id="KW-0812">Transmembrane</keyword>
<dbReference type="GO" id="GO:0030416">
    <property type="term" value="P:methylamine metabolic process"/>
    <property type="evidence" value="ECO:0007669"/>
    <property type="project" value="InterPro"/>
</dbReference>
<protein>
    <recommendedName>
        <fullName evidence="4">Methylamine utilization protein MauE</fullName>
    </recommendedName>
</protein>
<dbReference type="Pfam" id="PF07291">
    <property type="entry name" value="MauE"/>
    <property type="match status" value="1"/>
</dbReference>
<feature type="transmembrane region" description="Helical" evidence="8">
    <location>
        <begin position="81"/>
        <end position="101"/>
    </location>
</feature>
<accession>A0A2U0SAJ4</accession>
<feature type="transmembrane region" description="Helical" evidence="8">
    <location>
        <begin position="54"/>
        <end position="74"/>
    </location>
</feature>
<comment type="caution">
    <text evidence="10">The sequence shown here is derived from an EMBL/GenBank/DDBJ whole genome shotgun (WGS) entry which is preliminary data.</text>
</comment>
<keyword evidence="11" id="KW-1185">Reference proteome</keyword>
<evidence type="ECO:0000256" key="8">
    <source>
        <dbReference type="SAM" id="Phobius"/>
    </source>
</evidence>
<keyword evidence="7 8" id="KW-0472">Membrane</keyword>
<comment type="subcellular location">
    <subcellularLocation>
        <location evidence="2">Membrane</location>
        <topology evidence="2">Multi-pass membrane protein</topology>
    </subcellularLocation>
</comment>